<proteinExistence type="predicted"/>
<gene>
    <name evidence="1" type="ORF">S06H3_53047</name>
</gene>
<dbReference type="AlphaFoldDB" id="X1PC58"/>
<dbReference type="EMBL" id="BARV01033786">
    <property type="protein sequence ID" value="GAI53917.1"/>
    <property type="molecule type" value="Genomic_DNA"/>
</dbReference>
<sequence>MQDDIWYESFRRDWRDALYWINDNWPADGDDYVLTMSKIMDAMWKAEPHQCLLFIPMVDAMRGAIQEKTVTSEWMSEALKHFT</sequence>
<protein>
    <submittedName>
        <fullName evidence="1">Uncharacterized protein</fullName>
    </submittedName>
</protein>
<reference evidence="1" key="1">
    <citation type="journal article" date="2014" name="Front. Microbiol.">
        <title>High frequency of phylogenetically diverse reductive dehalogenase-homologous genes in deep subseafloor sedimentary metagenomes.</title>
        <authorList>
            <person name="Kawai M."/>
            <person name="Futagami T."/>
            <person name="Toyoda A."/>
            <person name="Takaki Y."/>
            <person name="Nishi S."/>
            <person name="Hori S."/>
            <person name="Arai W."/>
            <person name="Tsubouchi T."/>
            <person name="Morono Y."/>
            <person name="Uchiyama I."/>
            <person name="Ito T."/>
            <person name="Fujiyama A."/>
            <person name="Inagaki F."/>
            <person name="Takami H."/>
        </authorList>
    </citation>
    <scope>NUCLEOTIDE SEQUENCE</scope>
    <source>
        <strain evidence="1">Expedition CK06-06</strain>
    </source>
</reference>
<accession>X1PC58</accession>
<evidence type="ECO:0000313" key="1">
    <source>
        <dbReference type="EMBL" id="GAI53917.1"/>
    </source>
</evidence>
<organism evidence="1">
    <name type="scientific">marine sediment metagenome</name>
    <dbReference type="NCBI Taxonomy" id="412755"/>
    <lineage>
        <taxon>unclassified sequences</taxon>
        <taxon>metagenomes</taxon>
        <taxon>ecological metagenomes</taxon>
    </lineage>
</organism>
<name>X1PC58_9ZZZZ</name>
<comment type="caution">
    <text evidence="1">The sequence shown here is derived from an EMBL/GenBank/DDBJ whole genome shotgun (WGS) entry which is preliminary data.</text>
</comment>